<dbReference type="Proteomes" id="UP001252370">
    <property type="component" value="Unassembled WGS sequence"/>
</dbReference>
<protein>
    <submittedName>
        <fullName evidence="1">Uncharacterized protein</fullName>
    </submittedName>
</protein>
<comment type="caution">
    <text evidence="1">The sequence shown here is derived from an EMBL/GenBank/DDBJ whole genome shotgun (WGS) entry which is preliminary data.</text>
</comment>
<evidence type="ECO:0000313" key="2">
    <source>
        <dbReference type="Proteomes" id="UP001252370"/>
    </source>
</evidence>
<reference evidence="1" key="1">
    <citation type="submission" date="2023-07" db="EMBL/GenBank/DDBJ databases">
        <title>Sorghum-associated microbial communities from plants grown in Nebraska, USA.</title>
        <authorList>
            <person name="Schachtman D."/>
        </authorList>
    </citation>
    <scope>NUCLEOTIDE SEQUENCE</scope>
    <source>
        <strain evidence="1">BE73</strain>
    </source>
</reference>
<accession>A0ACC6KLW5</accession>
<organism evidence="1 2">
    <name type="scientific">Deinococcus soli</name>
    <name type="common">ex Cha et al. 2016</name>
    <dbReference type="NCBI Taxonomy" id="1309411"/>
    <lineage>
        <taxon>Bacteria</taxon>
        <taxon>Thermotogati</taxon>
        <taxon>Deinococcota</taxon>
        <taxon>Deinococci</taxon>
        <taxon>Deinococcales</taxon>
        <taxon>Deinococcaceae</taxon>
        <taxon>Deinococcus</taxon>
    </lineage>
</organism>
<dbReference type="EMBL" id="JAVDTP010000014">
    <property type="protein sequence ID" value="MDR6753431.1"/>
    <property type="molecule type" value="Genomic_DNA"/>
</dbReference>
<keyword evidence="2" id="KW-1185">Reference proteome</keyword>
<sequence>MATIKPKSSHAGPSARDLTPFQWRAAKLVGSASSGDSAKAETDQKIDVAGAGDHVSGVIFYPGDKPGARTVIHTSGRLKIKLGFAGKANDRIKPGADGVALLAGPGEAYFGTLIEAAPSGAIAPFEFDHGTNPGA</sequence>
<proteinExistence type="predicted"/>
<name>A0ACC6KLW5_9DEIO</name>
<evidence type="ECO:0000313" key="1">
    <source>
        <dbReference type="EMBL" id="MDR6753431.1"/>
    </source>
</evidence>
<gene>
    <name evidence="1" type="ORF">J2Y01_003954</name>
</gene>